<keyword evidence="3" id="KW-1003">Cell membrane</keyword>
<evidence type="ECO:0000256" key="7">
    <source>
        <dbReference type="ARBA" id="ARBA00023157"/>
    </source>
</evidence>
<organism evidence="10 11">
    <name type="scientific">Amblyomma americanum</name>
    <name type="common">Lone star tick</name>
    <dbReference type="NCBI Taxonomy" id="6943"/>
    <lineage>
        <taxon>Eukaryota</taxon>
        <taxon>Metazoa</taxon>
        <taxon>Ecdysozoa</taxon>
        <taxon>Arthropoda</taxon>
        <taxon>Chelicerata</taxon>
        <taxon>Arachnida</taxon>
        <taxon>Acari</taxon>
        <taxon>Parasitiformes</taxon>
        <taxon>Ixodida</taxon>
        <taxon>Ixodoidea</taxon>
        <taxon>Ixodidae</taxon>
        <taxon>Amblyomminae</taxon>
        <taxon>Amblyomma</taxon>
    </lineage>
</organism>
<dbReference type="Pfam" id="PF07648">
    <property type="entry name" value="Kazal_2"/>
    <property type="match status" value="1"/>
</dbReference>
<dbReference type="PANTHER" id="PTHR11388">
    <property type="entry name" value="ORGANIC ANION TRANSPORTER"/>
    <property type="match status" value="1"/>
</dbReference>
<feature type="transmembrane region" description="Helical" evidence="8">
    <location>
        <begin position="811"/>
        <end position="833"/>
    </location>
</feature>
<comment type="subcellular location">
    <subcellularLocation>
        <location evidence="1 8">Cell membrane</location>
        <topology evidence="1 8">Multi-pass membrane protein</topology>
    </subcellularLocation>
</comment>
<feature type="transmembrane region" description="Helical" evidence="8">
    <location>
        <begin position="442"/>
        <end position="465"/>
    </location>
</feature>
<dbReference type="SUPFAM" id="SSF100895">
    <property type="entry name" value="Kazal-type serine protease inhibitors"/>
    <property type="match status" value="1"/>
</dbReference>
<keyword evidence="6 8" id="KW-0472">Membrane</keyword>
<feature type="transmembrane region" description="Helical" evidence="8">
    <location>
        <begin position="508"/>
        <end position="530"/>
    </location>
</feature>
<gene>
    <name evidence="10" type="ORF">V5799_033439</name>
</gene>
<dbReference type="InterPro" id="IPR036259">
    <property type="entry name" value="MFS_trans_sf"/>
</dbReference>
<keyword evidence="4 8" id="KW-0812">Transmembrane</keyword>
<dbReference type="Pfam" id="PF03137">
    <property type="entry name" value="OATP"/>
    <property type="match status" value="1"/>
</dbReference>
<feature type="transmembrane region" description="Helical" evidence="8">
    <location>
        <begin position="722"/>
        <end position="746"/>
    </location>
</feature>
<evidence type="ECO:0000256" key="2">
    <source>
        <dbReference type="ARBA" id="ARBA00009657"/>
    </source>
</evidence>
<evidence type="ECO:0000256" key="3">
    <source>
        <dbReference type="ARBA" id="ARBA00022475"/>
    </source>
</evidence>
<feature type="domain" description="Kazal-like" evidence="9">
    <location>
        <begin position="621"/>
        <end position="673"/>
    </location>
</feature>
<keyword evidence="8" id="KW-0813">Transport</keyword>
<keyword evidence="7" id="KW-1015">Disulfide bond</keyword>
<evidence type="ECO:0000313" key="11">
    <source>
        <dbReference type="Proteomes" id="UP001321473"/>
    </source>
</evidence>
<feature type="transmembrane region" description="Helical" evidence="8">
    <location>
        <begin position="542"/>
        <end position="565"/>
    </location>
</feature>
<dbReference type="GO" id="GO:0043252">
    <property type="term" value="P:sodium-independent organic anion transport"/>
    <property type="evidence" value="ECO:0007669"/>
    <property type="project" value="TreeGrafter"/>
</dbReference>
<keyword evidence="5 8" id="KW-1133">Transmembrane helix</keyword>
<sequence>MDEFFPKDYTDHESDVEDDFPVYTLSRHWKEELQLDKPETQAQRRARRVMRPARRATGVHIINPDPTHMNSADTRVYDTNLFLEIKLSWRPGGARVNFIKGEQVVFAVEFKDYNATSDKDRYDQPEPDLALVLHHLDSNKKLVQYEVDRKTFKPEELHTYSFNVRQRASSVKISVNETEVAKVSIFEQLTETQISSTEGLEVMALHQPCRLEKPFTTTIVPELGVGERIVLFGTFELTDCDHNPNVFKSYGLSLSIASKMRKTHVCASSSASRTTIGVSVQVLLPVTYYGKDKNKPLLMAFGTCIMGVGSLTMALPYFVGPQYSFSQPRPDTCELAAAVSNESGPACEPGAGDLRNYKWFFWVGNFINGIGTSPYFTLGIAYLDENFPRAVSAKYIAAFQASAIVGPATGFVVNGHFLKYYVDQGVNPALLGLTRDSTAWVGAWWLCFLYAGLLCFAVALPVSFLPAELPDRAIVMAEKKLEEQAKPADQHEENMRTTVMSLLGIKPFVLVCFAGSAELMVASGLSSFLVKMLQAQFSMTASTASMIMGSVTIPTAMVGVMLGGVVISRYELGARGIVRMCALVLLAPITLVTVLLFHCGNIPYRNVQYDTSLTSVSSVNVSLTEACNSRCGCTTTRFNPICGRDGYTYYSPCFAGCLREYATADSRAYSQCLCVNHTAGGSGATAAAGSSSVSPFGTVPGTMVEIEAVRNKCPNPCGLVNVFIPILAAIVFATFFLSTPAVAATLRCIPEQHKSVGLGIQWTIVRAFGLIPAGAAFGHTIDASCVLWEEPCGSSQGACAIYDNRLLNRNVYFLILALKSASLCCFGLALFFLREPRPPPVSVAALPD</sequence>
<feature type="transmembrane region" description="Helical" evidence="8">
    <location>
        <begin position="359"/>
        <end position="383"/>
    </location>
</feature>
<dbReference type="InterPro" id="IPR002350">
    <property type="entry name" value="Kazal_dom"/>
</dbReference>
<dbReference type="PANTHER" id="PTHR11388:SF100">
    <property type="entry name" value="SOLUTE CARRIER ORGANIC ANION TRANSPORTER FAMILY MEMBER 4A1"/>
    <property type="match status" value="1"/>
</dbReference>
<evidence type="ECO:0000313" key="10">
    <source>
        <dbReference type="EMBL" id="KAK8763950.1"/>
    </source>
</evidence>
<dbReference type="EMBL" id="JARKHS020028834">
    <property type="protein sequence ID" value="KAK8763950.1"/>
    <property type="molecule type" value="Genomic_DNA"/>
</dbReference>
<dbReference type="Gene3D" id="1.20.1250.20">
    <property type="entry name" value="MFS general substrate transporter like domains"/>
    <property type="match status" value="1"/>
</dbReference>
<dbReference type="GO" id="GO:0016323">
    <property type="term" value="C:basolateral plasma membrane"/>
    <property type="evidence" value="ECO:0007669"/>
    <property type="project" value="TreeGrafter"/>
</dbReference>
<keyword evidence="8" id="KW-0406">Ion transport</keyword>
<evidence type="ECO:0000256" key="1">
    <source>
        <dbReference type="ARBA" id="ARBA00004651"/>
    </source>
</evidence>
<name>A0AAQ4DNB0_AMBAM</name>
<comment type="caution">
    <text evidence="8">Lacks conserved residue(s) required for the propagation of feature annotation.</text>
</comment>
<evidence type="ECO:0000256" key="6">
    <source>
        <dbReference type="ARBA" id="ARBA00023136"/>
    </source>
</evidence>
<dbReference type="GO" id="GO:0015347">
    <property type="term" value="F:sodium-independent organic anion transmembrane transporter activity"/>
    <property type="evidence" value="ECO:0007669"/>
    <property type="project" value="TreeGrafter"/>
</dbReference>
<dbReference type="Proteomes" id="UP001321473">
    <property type="component" value="Unassembled WGS sequence"/>
</dbReference>
<evidence type="ECO:0000256" key="4">
    <source>
        <dbReference type="ARBA" id="ARBA00022692"/>
    </source>
</evidence>
<evidence type="ECO:0000256" key="5">
    <source>
        <dbReference type="ARBA" id="ARBA00022989"/>
    </source>
</evidence>
<comment type="caution">
    <text evidence="10">The sequence shown here is derived from an EMBL/GenBank/DDBJ whole genome shotgun (WGS) entry which is preliminary data.</text>
</comment>
<dbReference type="InterPro" id="IPR036058">
    <property type="entry name" value="Kazal_dom_sf"/>
</dbReference>
<dbReference type="GO" id="GO:0006811">
    <property type="term" value="P:monoatomic ion transport"/>
    <property type="evidence" value="ECO:0007669"/>
    <property type="project" value="UniProtKB-KW"/>
</dbReference>
<evidence type="ECO:0000256" key="8">
    <source>
        <dbReference type="RuleBase" id="RU362056"/>
    </source>
</evidence>
<proteinExistence type="inferred from homology"/>
<dbReference type="InterPro" id="IPR004156">
    <property type="entry name" value="OATP"/>
</dbReference>
<dbReference type="SUPFAM" id="SSF103473">
    <property type="entry name" value="MFS general substrate transporter"/>
    <property type="match status" value="1"/>
</dbReference>
<comment type="similarity">
    <text evidence="2 8">Belongs to the organo anion transporter (TC 2.A.60) family.</text>
</comment>
<dbReference type="PROSITE" id="PS51465">
    <property type="entry name" value="KAZAL_2"/>
    <property type="match status" value="1"/>
</dbReference>
<accession>A0AAQ4DNB0</accession>
<feature type="transmembrane region" description="Helical" evidence="8">
    <location>
        <begin position="297"/>
        <end position="319"/>
    </location>
</feature>
<feature type="transmembrane region" description="Helical" evidence="8">
    <location>
        <begin position="395"/>
        <end position="422"/>
    </location>
</feature>
<protein>
    <recommendedName>
        <fullName evidence="8">Solute carrier organic anion transporter family member</fullName>
    </recommendedName>
</protein>
<dbReference type="NCBIfam" id="TIGR00805">
    <property type="entry name" value="oat"/>
    <property type="match status" value="1"/>
</dbReference>
<keyword evidence="11" id="KW-1185">Reference proteome</keyword>
<evidence type="ECO:0000259" key="9">
    <source>
        <dbReference type="PROSITE" id="PS51465"/>
    </source>
</evidence>
<dbReference type="AlphaFoldDB" id="A0AAQ4DNB0"/>
<reference evidence="10 11" key="1">
    <citation type="journal article" date="2023" name="Arcadia Sci">
        <title>De novo assembly of a long-read Amblyomma americanum tick genome.</title>
        <authorList>
            <person name="Chou S."/>
            <person name="Poskanzer K.E."/>
            <person name="Rollins M."/>
            <person name="Thuy-Boun P.S."/>
        </authorList>
    </citation>
    <scope>NUCLEOTIDE SEQUENCE [LARGE SCALE GENOMIC DNA]</scope>
    <source>
        <strain evidence="10">F_SG_1</strain>
        <tissue evidence="10">Salivary glands</tissue>
    </source>
</reference>
<feature type="transmembrane region" description="Helical" evidence="8">
    <location>
        <begin position="577"/>
        <end position="597"/>
    </location>
</feature>